<comment type="caution">
    <text evidence="1">The sequence shown here is derived from an EMBL/GenBank/DDBJ whole genome shotgun (WGS) entry which is preliminary data.</text>
</comment>
<dbReference type="Proteomes" id="UP000662111">
    <property type="component" value="Unassembled WGS sequence"/>
</dbReference>
<proteinExistence type="predicted"/>
<evidence type="ECO:0000313" key="2">
    <source>
        <dbReference type="Proteomes" id="UP000662111"/>
    </source>
</evidence>
<dbReference type="EMBL" id="BMLB01000003">
    <property type="protein sequence ID" value="GGK66121.1"/>
    <property type="molecule type" value="Genomic_DNA"/>
</dbReference>
<protein>
    <submittedName>
        <fullName evidence="1">Uncharacterized protein</fullName>
    </submittedName>
</protein>
<name>A0ABQ2F674_9MICO</name>
<evidence type="ECO:0000313" key="1">
    <source>
        <dbReference type="EMBL" id="GGK66121.1"/>
    </source>
</evidence>
<keyword evidence="2" id="KW-1185">Reference proteome</keyword>
<reference evidence="2" key="1">
    <citation type="journal article" date="2019" name="Int. J. Syst. Evol. Microbiol.">
        <title>The Global Catalogue of Microorganisms (GCM) 10K type strain sequencing project: providing services to taxonomists for standard genome sequencing and annotation.</title>
        <authorList>
            <consortium name="The Broad Institute Genomics Platform"/>
            <consortium name="The Broad Institute Genome Sequencing Center for Infectious Disease"/>
            <person name="Wu L."/>
            <person name="Ma J."/>
        </authorList>
    </citation>
    <scope>NUCLEOTIDE SEQUENCE [LARGE SCALE GENOMIC DNA]</scope>
    <source>
        <strain evidence="2">CGMCC 1.5362</strain>
    </source>
</reference>
<gene>
    <name evidence="1" type="ORF">GCM10011509_13010</name>
</gene>
<organism evidence="1 2">
    <name type="scientific">Ornithinimicrobium pekingense</name>
    <dbReference type="NCBI Taxonomy" id="384677"/>
    <lineage>
        <taxon>Bacteria</taxon>
        <taxon>Bacillati</taxon>
        <taxon>Actinomycetota</taxon>
        <taxon>Actinomycetes</taxon>
        <taxon>Micrococcales</taxon>
        <taxon>Ornithinimicrobiaceae</taxon>
        <taxon>Ornithinimicrobium</taxon>
    </lineage>
</organism>
<accession>A0ABQ2F674</accession>
<sequence length="84" mass="9843">MYDHWRDFTIPCLTDNGYNHEPLPAREVYVEGQLAGTPSYFLNRDVDEQILSDVRSGRWTSLQDFWTTVCPYDPPDELLYGPEE</sequence>